<evidence type="ECO:0000313" key="9">
    <source>
        <dbReference type="EMBL" id="OGG53994.1"/>
    </source>
</evidence>
<evidence type="ECO:0000256" key="6">
    <source>
        <dbReference type="ARBA" id="ARBA00022989"/>
    </source>
</evidence>
<dbReference type="PANTHER" id="PTHR46494:SF1">
    <property type="entry name" value="CORA FAMILY METAL ION TRANSPORTER (EUROFUNG)"/>
    <property type="match status" value="1"/>
</dbReference>
<evidence type="ECO:0000256" key="8">
    <source>
        <dbReference type="RuleBase" id="RU362010"/>
    </source>
</evidence>
<comment type="subcellular location">
    <subcellularLocation>
        <location evidence="1">Cell membrane</location>
        <topology evidence="1">Multi-pass membrane protein</topology>
    </subcellularLocation>
    <subcellularLocation>
        <location evidence="8">Membrane</location>
        <topology evidence="8">Multi-pass membrane protein</topology>
    </subcellularLocation>
</comment>
<dbReference type="AlphaFoldDB" id="A0A1F6CXU3"/>
<dbReference type="NCBIfam" id="TIGR00383">
    <property type="entry name" value="corA"/>
    <property type="match status" value="1"/>
</dbReference>
<dbReference type="InterPro" id="IPR045861">
    <property type="entry name" value="CorA_cytoplasmic_dom"/>
</dbReference>
<dbReference type="GO" id="GO:0000287">
    <property type="term" value="F:magnesium ion binding"/>
    <property type="evidence" value="ECO:0007669"/>
    <property type="project" value="TreeGrafter"/>
</dbReference>
<dbReference type="Pfam" id="PF01544">
    <property type="entry name" value="CorA"/>
    <property type="match status" value="1"/>
</dbReference>
<keyword evidence="3 8" id="KW-0813">Transport</keyword>
<sequence length="322" mass="37679">MIRIFTVSKQTQRLETPVMQDIPNLLKDRSRMFWLDLEEPTDEETGVLNGLLGFHPLAVEDCIQDSHSPKLDDYGDYIFMTVHGVDFSQLEERFSTHELDVFLGENFLVTFHKRHHKSVFDTRGRVVKNPDYLLRSPDWLLYSILDAMVDNYSPAMEQFDERVNGVEADVFGHDADRALNEVLALKREILHLRRIIVPQRDILNRLSHECERFIKKEHFIYFRDVYDHLARISETADIYRDILTGILDAYLLLTSNRLNTVMKTLTIIATILMPLSVITGIYGMNFEHMPEYHTKYGYFIVLGVMATLVIVMLAVFKKKKWF</sequence>
<dbReference type="GO" id="GO:0015087">
    <property type="term" value="F:cobalt ion transmembrane transporter activity"/>
    <property type="evidence" value="ECO:0007669"/>
    <property type="project" value="UniProtKB-UniRule"/>
</dbReference>
<accession>A0A1F6CXU3</accession>
<comment type="caution">
    <text evidence="9">The sequence shown here is derived from an EMBL/GenBank/DDBJ whole genome shotgun (WGS) entry which is preliminary data.</text>
</comment>
<dbReference type="CDD" id="cd12822">
    <property type="entry name" value="TmCorA-like"/>
    <property type="match status" value="1"/>
</dbReference>
<evidence type="ECO:0000256" key="7">
    <source>
        <dbReference type="ARBA" id="ARBA00023136"/>
    </source>
</evidence>
<keyword evidence="6 8" id="KW-1133">Transmembrane helix</keyword>
<proteinExistence type="inferred from homology"/>
<name>A0A1F6CXU3_HANXR</name>
<feature type="transmembrane region" description="Helical" evidence="8">
    <location>
        <begin position="265"/>
        <end position="284"/>
    </location>
</feature>
<keyword evidence="8" id="KW-0460">Magnesium</keyword>
<keyword evidence="4 8" id="KW-1003">Cell membrane</keyword>
<evidence type="ECO:0000256" key="2">
    <source>
        <dbReference type="ARBA" id="ARBA00009765"/>
    </source>
</evidence>
<organism evidence="9 10">
    <name type="scientific">Handelsmanbacteria sp. (strain RIFCSPLOWO2_12_FULL_64_10)</name>
    <dbReference type="NCBI Taxonomy" id="1817868"/>
    <lineage>
        <taxon>Bacteria</taxon>
        <taxon>Candidatus Handelsmaniibacteriota</taxon>
    </lineage>
</organism>
<dbReference type="SUPFAM" id="SSF144083">
    <property type="entry name" value="Magnesium transport protein CorA, transmembrane region"/>
    <property type="match status" value="1"/>
</dbReference>
<evidence type="ECO:0000313" key="10">
    <source>
        <dbReference type="Proteomes" id="UP000178606"/>
    </source>
</evidence>
<dbReference type="GO" id="GO:0005886">
    <property type="term" value="C:plasma membrane"/>
    <property type="evidence" value="ECO:0007669"/>
    <property type="project" value="UniProtKB-SubCell"/>
</dbReference>
<dbReference type="InterPro" id="IPR002523">
    <property type="entry name" value="MgTranspt_CorA/ZnTranspt_ZntB"/>
</dbReference>
<dbReference type="GO" id="GO:0050897">
    <property type="term" value="F:cobalt ion binding"/>
    <property type="evidence" value="ECO:0007669"/>
    <property type="project" value="TreeGrafter"/>
</dbReference>
<dbReference type="InterPro" id="IPR004488">
    <property type="entry name" value="Mg/Co-transport_prot_CorA"/>
</dbReference>
<comment type="similarity">
    <text evidence="2 8">Belongs to the CorA metal ion transporter (MIT) (TC 1.A.35) family.</text>
</comment>
<dbReference type="EMBL" id="MFKF01000115">
    <property type="protein sequence ID" value="OGG53994.1"/>
    <property type="molecule type" value="Genomic_DNA"/>
</dbReference>
<dbReference type="Proteomes" id="UP000178606">
    <property type="component" value="Unassembled WGS sequence"/>
</dbReference>
<keyword evidence="7 8" id="KW-0472">Membrane</keyword>
<evidence type="ECO:0000256" key="5">
    <source>
        <dbReference type="ARBA" id="ARBA00022692"/>
    </source>
</evidence>
<dbReference type="SUPFAM" id="SSF143865">
    <property type="entry name" value="CorA soluble domain-like"/>
    <property type="match status" value="1"/>
</dbReference>
<reference evidence="9 10" key="1">
    <citation type="journal article" date="2016" name="Nat. Commun.">
        <title>Thousands of microbial genomes shed light on interconnected biogeochemical processes in an aquifer system.</title>
        <authorList>
            <person name="Anantharaman K."/>
            <person name="Brown C.T."/>
            <person name="Hug L.A."/>
            <person name="Sharon I."/>
            <person name="Castelle C.J."/>
            <person name="Probst A.J."/>
            <person name="Thomas B.C."/>
            <person name="Singh A."/>
            <person name="Wilkins M.J."/>
            <person name="Karaoz U."/>
            <person name="Brodie E.L."/>
            <person name="Williams K.H."/>
            <person name="Hubbard S.S."/>
            <person name="Banfield J.F."/>
        </authorList>
    </citation>
    <scope>NUCLEOTIDE SEQUENCE [LARGE SCALE GENOMIC DNA]</scope>
    <source>
        <strain evidence="10">RIFCSPLOWO2_12_FULL_64_10</strain>
    </source>
</reference>
<dbReference type="PANTHER" id="PTHR46494">
    <property type="entry name" value="CORA FAMILY METAL ION TRANSPORTER (EUROFUNG)"/>
    <property type="match status" value="1"/>
</dbReference>
<feature type="transmembrane region" description="Helical" evidence="8">
    <location>
        <begin position="296"/>
        <end position="316"/>
    </location>
</feature>
<keyword evidence="5 8" id="KW-0812">Transmembrane</keyword>
<dbReference type="Gene3D" id="3.30.460.20">
    <property type="entry name" value="CorA soluble domain-like"/>
    <property type="match status" value="1"/>
</dbReference>
<evidence type="ECO:0000256" key="1">
    <source>
        <dbReference type="ARBA" id="ARBA00004651"/>
    </source>
</evidence>
<dbReference type="GO" id="GO:0015095">
    <property type="term" value="F:magnesium ion transmembrane transporter activity"/>
    <property type="evidence" value="ECO:0007669"/>
    <property type="project" value="UniProtKB-UniRule"/>
</dbReference>
<dbReference type="InterPro" id="IPR045863">
    <property type="entry name" value="CorA_TM1_TM2"/>
</dbReference>
<evidence type="ECO:0000256" key="3">
    <source>
        <dbReference type="ARBA" id="ARBA00022448"/>
    </source>
</evidence>
<protein>
    <recommendedName>
        <fullName evidence="8">Magnesium transport protein CorA</fullName>
    </recommendedName>
</protein>
<comment type="function">
    <text evidence="8">Mediates influx of magnesium ions.</text>
</comment>
<keyword evidence="8" id="KW-0406">Ion transport</keyword>
<evidence type="ECO:0000256" key="4">
    <source>
        <dbReference type="ARBA" id="ARBA00022475"/>
    </source>
</evidence>
<dbReference type="FunFam" id="1.20.58.340:FF:000012">
    <property type="entry name" value="Magnesium transport protein CorA"/>
    <property type="match status" value="1"/>
</dbReference>
<gene>
    <name evidence="8" type="primary">corA</name>
    <name evidence="9" type="ORF">A3F84_04855</name>
</gene>
<dbReference type="Gene3D" id="1.20.58.340">
    <property type="entry name" value="Magnesium transport protein CorA, transmembrane region"/>
    <property type="match status" value="2"/>
</dbReference>